<dbReference type="AlphaFoldDB" id="A0A6A5U309"/>
<keyword evidence="2 5" id="KW-0808">Transferase</keyword>
<dbReference type="InterPro" id="IPR023149">
    <property type="entry name" value="Trans_acon_MeTrfase_C"/>
</dbReference>
<dbReference type="Pfam" id="PF13649">
    <property type="entry name" value="Methyltransf_25"/>
    <property type="match status" value="1"/>
</dbReference>
<dbReference type="PANTHER" id="PTHR43861:SF1">
    <property type="entry name" value="TRANS-ACONITATE 2-METHYLTRANSFERASE"/>
    <property type="match status" value="1"/>
</dbReference>
<feature type="compositionally biased region" description="Low complexity" evidence="3">
    <location>
        <begin position="58"/>
        <end position="87"/>
    </location>
</feature>
<dbReference type="Gene3D" id="3.40.50.150">
    <property type="entry name" value="Vaccinia Virus protein VP39"/>
    <property type="match status" value="1"/>
</dbReference>
<evidence type="ECO:0000256" key="1">
    <source>
        <dbReference type="ARBA" id="ARBA00022603"/>
    </source>
</evidence>
<organism evidence="5 6">
    <name type="scientific">Byssothecium circinans</name>
    <dbReference type="NCBI Taxonomy" id="147558"/>
    <lineage>
        <taxon>Eukaryota</taxon>
        <taxon>Fungi</taxon>
        <taxon>Dikarya</taxon>
        <taxon>Ascomycota</taxon>
        <taxon>Pezizomycotina</taxon>
        <taxon>Dothideomycetes</taxon>
        <taxon>Pleosporomycetidae</taxon>
        <taxon>Pleosporales</taxon>
        <taxon>Massarineae</taxon>
        <taxon>Massarinaceae</taxon>
        <taxon>Byssothecium</taxon>
    </lineage>
</organism>
<feature type="compositionally biased region" description="Low complexity" evidence="3">
    <location>
        <begin position="41"/>
        <end position="50"/>
    </location>
</feature>
<evidence type="ECO:0000313" key="6">
    <source>
        <dbReference type="Proteomes" id="UP000800035"/>
    </source>
</evidence>
<dbReference type="SUPFAM" id="SSF53335">
    <property type="entry name" value="S-adenosyl-L-methionine-dependent methyltransferases"/>
    <property type="match status" value="1"/>
</dbReference>
<dbReference type="OrthoDB" id="66144at2759"/>
<evidence type="ECO:0000313" key="5">
    <source>
        <dbReference type="EMBL" id="KAF1959255.1"/>
    </source>
</evidence>
<dbReference type="PANTHER" id="PTHR43861">
    <property type="entry name" value="TRANS-ACONITATE 2-METHYLTRANSFERASE-RELATED"/>
    <property type="match status" value="1"/>
</dbReference>
<protein>
    <submittedName>
        <fullName evidence="5">S-adenosyl-L-methionine-dependent methyltransferase</fullName>
    </submittedName>
</protein>
<accession>A0A6A5U309</accession>
<reference evidence="5" key="1">
    <citation type="journal article" date="2020" name="Stud. Mycol.">
        <title>101 Dothideomycetes genomes: a test case for predicting lifestyles and emergence of pathogens.</title>
        <authorList>
            <person name="Haridas S."/>
            <person name="Albert R."/>
            <person name="Binder M."/>
            <person name="Bloem J."/>
            <person name="Labutti K."/>
            <person name="Salamov A."/>
            <person name="Andreopoulos B."/>
            <person name="Baker S."/>
            <person name="Barry K."/>
            <person name="Bills G."/>
            <person name="Bluhm B."/>
            <person name="Cannon C."/>
            <person name="Castanera R."/>
            <person name="Culley D."/>
            <person name="Daum C."/>
            <person name="Ezra D."/>
            <person name="Gonzalez J."/>
            <person name="Henrissat B."/>
            <person name="Kuo A."/>
            <person name="Liang C."/>
            <person name="Lipzen A."/>
            <person name="Lutzoni F."/>
            <person name="Magnuson J."/>
            <person name="Mondo S."/>
            <person name="Nolan M."/>
            <person name="Ohm R."/>
            <person name="Pangilinan J."/>
            <person name="Park H.-J."/>
            <person name="Ramirez L."/>
            <person name="Alfaro M."/>
            <person name="Sun H."/>
            <person name="Tritt A."/>
            <person name="Yoshinaga Y."/>
            <person name="Zwiers L.-H."/>
            <person name="Turgeon B."/>
            <person name="Goodwin S."/>
            <person name="Spatafora J."/>
            <person name="Crous P."/>
            <person name="Grigoriev I."/>
        </authorList>
    </citation>
    <scope>NUCLEOTIDE SEQUENCE</scope>
    <source>
        <strain evidence="5">CBS 675.92</strain>
    </source>
</reference>
<dbReference type="GO" id="GO:0030798">
    <property type="term" value="F:trans-aconitate 2-methyltransferase activity"/>
    <property type="evidence" value="ECO:0007669"/>
    <property type="project" value="InterPro"/>
</dbReference>
<dbReference type="EMBL" id="ML976985">
    <property type="protein sequence ID" value="KAF1959255.1"/>
    <property type="molecule type" value="Genomic_DNA"/>
</dbReference>
<dbReference type="InterPro" id="IPR029063">
    <property type="entry name" value="SAM-dependent_MTases_sf"/>
</dbReference>
<dbReference type="GO" id="GO:0032259">
    <property type="term" value="P:methylation"/>
    <property type="evidence" value="ECO:0007669"/>
    <property type="project" value="UniProtKB-KW"/>
</dbReference>
<keyword evidence="1 5" id="KW-0489">Methyltransferase</keyword>
<name>A0A6A5U309_9PLEO</name>
<sequence>MPMPIRPSLRILTHRCHQFSAHYSVRPELLTAPGILPISPRSFSSSSSTPSPRPNLPPLLQQAHPPSSSHPHQPRTFTTTPTTTMPPRKNDWSATQYLKFQTERTRAVTDLLTHTIPHIPSPNPRIFDLGCGPGNSTQALLTAFPAAEISALDSSPDMLAKASSMLPKVDFVEGDLATFEPGEDAHLLFSNAVFHWLRQDTRIPTLVRLFRGLKSGGVVAIQVPDNYNEASHRLMRDTALMAAQPWSKYFSDTRIGDLGDKRRPDLDFIEAPETFYNALIPYAEGVDIWRTEYRHVLKDAGAIVEWVTGTGLQPFLQRMGEDEEARRAFLRMYEEGLREAYGALKDGRVLLGYPRLFVVAVRK</sequence>
<dbReference type="InterPro" id="IPR041698">
    <property type="entry name" value="Methyltransf_25"/>
</dbReference>
<dbReference type="Gene3D" id="1.10.150.290">
    <property type="entry name" value="S-adenosyl-L-methionine-dependent methyltransferases"/>
    <property type="match status" value="1"/>
</dbReference>
<proteinExistence type="predicted"/>
<feature type="domain" description="Methyltransferase" evidence="4">
    <location>
        <begin position="126"/>
        <end position="217"/>
    </location>
</feature>
<evidence type="ECO:0000256" key="3">
    <source>
        <dbReference type="SAM" id="MobiDB-lite"/>
    </source>
</evidence>
<gene>
    <name evidence="5" type="ORF">CC80DRAFT_490223</name>
</gene>
<dbReference type="CDD" id="cd02440">
    <property type="entry name" value="AdoMet_MTases"/>
    <property type="match status" value="1"/>
</dbReference>
<dbReference type="Proteomes" id="UP000800035">
    <property type="component" value="Unassembled WGS sequence"/>
</dbReference>
<keyword evidence="6" id="KW-1185">Reference proteome</keyword>
<evidence type="ECO:0000259" key="4">
    <source>
        <dbReference type="Pfam" id="PF13649"/>
    </source>
</evidence>
<feature type="region of interest" description="Disordered" evidence="3">
    <location>
        <begin position="41"/>
        <end position="90"/>
    </location>
</feature>
<evidence type="ECO:0000256" key="2">
    <source>
        <dbReference type="ARBA" id="ARBA00022679"/>
    </source>
</evidence>